<reference evidence="2" key="1">
    <citation type="submission" date="2024-01" db="EMBL/GenBank/DDBJ databases">
        <authorList>
            <person name="Webb A."/>
        </authorList>
    </citation>
    <scope>NUCLEOTIDE SEQUENCE</scope>
    <source>
        <strain evidence="2">Pm1</strain>
    </source>
</reference>
<gene>
    <name evidence="2" type="ORF">PM001_LOCUS20272</name>
</gene>
<dbReference type="AlphaFoldDB" id="A0AAV1UND3"/>
<comment type="caution">
    <text evidence="2">The sequence shown here is derived from an EMBL/GenBank/DDBJ whole genome shotgun (WGS) entry which is preliminary data.</text>
</comment>
<feature type="region of interest" description="Disordered" evidence="1">
    <location>
        <begin position="118"/>
        <end position="141"/>
    </location>
</feature>
<dbReference type="Proteomes" id="UP001162060">
    <property type="component" value="Unassembled WGS sequence"/>
</dbReference>
<evidence type="ECO:0000256" key="1">
    <source>
        <dbReference type="SAM" id="MobiDB-lite"/>
    </source>
</evidence>
<organism evidence="2 3">
    <name type="scientific">Peronospora matthiolae</name>
    <dbReference type="NCBI Taxonomy" id="2874970"/>
    <lineage>
        <taxon>Eukaryota</taxon>
        <taxon>Sar</taxon>
        <taxon>Stramenopiles</taxon>
        <taxon>Oomycota</taxon>
        <taxon>Peronosporomycetes</taxon>
        <taxon>Peronosporales</taxon>
        <taxon>Peronosporaceae</taxon>
        <taxon>Peronospora</taxon>
    </lineage>
</organism>
<feature type="compositionally biased region" description="Low complexity" evidence="1">
    <location>
        <begin position="121"/>
        <end position="141"/>
    </location>
</feature>
<sequence length="141" mass="16026">MRCRTPRETVQSVSFSLARVHFDMFFGMDKSIDVRSERCRHISDLYRTWLLRDVEACRRMQSGFLHRLLLDGHLILVAHGFLVRERLVHISGDRIALIPSGKGHGLVQLRAIRSGMKNQRAPSTTCSTSTASAEASLSRIY</sequence>
<evidence type="ECO:0000313" key="2">
    <source>
        <dbReference type="EMBL" id="CAK7935122.1"/>
    </source>
</evidence>
<accession>A0AAV1UND3</accession>
<dbReference type="EMBL" id="CAKLBY020000221">
    <property type="protein sequence ID" value="CAK7935122.1"/>
    <property type="molecule type" value="Genomic_DNA"/>
</dbReference>
<name>A0AAV1UND3_9STRA</name>
<protein>
    <submittedName>
        <fullName evidence="2">Uncharacterized protein</fullName>
    </submittedName>
</protein>
<proteinExistence type="predicted"/>
<evidence type="ECO:0000313" key="3">
    <source>
        <dbReference type="Proteomes" id="UP001162060"/>
    </source>
</evidence>